<organism evidence="2 3">
    <name type="scientific">Krasilnikovia cinnamomea</name>
    <dbReference type="NCBI Taxonomy" id="349313"/>
    <lineage>
        <taxon>Bacteria</taxon>
        <taxon>Bacillati</taxon>
        <taxon>Actinomycetota</taxon>
        <taxon>Actinomycetes</taxon>
        <taxon>Micromonosporales</taxon>
        <taxon>Micromonosporaceae</taxon>
        <taxon>Krasilnikovia</taxon>
    </lineage>
</organism>
<dbReference type="Proteomes" id="UP000292564">
    <property type="component" value="Unassembled WGS sequence"/>
</dbReference>
<dbReference type="AlphaFoldDB" id="A0A4Q7ZDE9"/>
<keyword evidence="3" id="KW-1185">Reference proteome</keyword>
<sequence length="176" mass="17566">MSRSTDEQIADAIAAIRDESRRWSALIQARGTASRVAARRTCLLVTALSAALLLCAVAASAMTAKLAIGGTLFAVPIFVAVLGLSGSLSLYVVGAALAYRSVGSGPTLPARMRVLVAVTMTGQTLSKGTALATALAGLLVAVNGAPAAAVLAVGIAVGVIVLGRKFATVIRHAAAA</sequence>
<keyword evidence="1" id="KW-1133">Transmembrane helix</keyword>
<name>A0A4Q7ZDE9_9ACTN</name>
<accession>A0A4Q7ZDE9</accession>
<dbReference type="EMBL" id="SHKY01000001">
    <property type="protein sequence ID" value="RZU48700.1"/>
    <property type="molecule type" value="Genomic_DNA"/>
</dbReference>
<protein>
    <submittedName>
        <fullName evidence="2">Uncharacterized protein</fullName>
    </submittedName>
</protein>
<evidence type="ECO:0000256" key="1">
    <source>
        <dbReference type="SAM" id="Phobius"/>
    </source>
</evidence>
<keyword evidence="1" id="KW-0812">Transmembrane</keyword>
<feature type="transmembrane region" description="Helical" evidence="1">
    <location>
        <begin position="68"/>
        <end position="93"/>
    </location>
</feature>
<evidence type="ECO:0000313" key="3">
    <source>
        <dbReference type="Proteomes" id="UP000292564"/>
    </source>
</evidence>
<reference evidence="2 3" key="1">
    <citation type="submission" date="2019-02" db="EMBL/GenBank/DDBJ databases">
        <title>Sequencing the genomes of 1000 actinobacteria strains.</title>
        <authorList>
            <person name="Klenk H.-P."/>
        </authorList>
    </citation>
    <scope>NUCLEOTIDE SEQUENCE [LARGE SCALE GENOMIC DNA]</scope>
    <source>
        <strain evidence="2 3">DSM 45162</strain>
    </source>
</reference>
<feature type="transmembrane region" description="Helical" evidence="1">
    <location>
        <begin position="114"/>
        <end position="139"/>
    </location>
</feature>
<comment type="caution">
    <text evidence="2">The sequence shown here is derived from an EMBL/GenBank/DDBJ whole genome shotgun (WGS) entry which is preliminary data.</text>
</comment>
<evidence type="ECO:0000313" key="2">
    <source>
        <dbReference type="EMBL" id="RZU48700.1"/>
    </source>
</evidence>
<gene>
    <name evidence="2" type="ORF">EV385_0418</name>
</gene>
<keyword evidence="1" id="KW-0472">Membrane</keyword>
<feature type="transmembrane region" description="Helical" evidence="1">
    <location>
        <begin position="42"/>
        <end position="62"/>
    </location>
</feature>
<proteinExistence type="predicted"/>
<feature type="transmembrane region" description="Helical" evidence="1">
    <location>
        <begin position="145"/>
        <end position="163"/>
    </location>
</feature>